<dbReference type="SUPFAM" id="SSF48230">
    <property type="entry name" value="Chondroitin AC/alginate lyase"/>
    <property type="match status" value="1"/>
</dbReference>
<dbReference type="AlphaFoldDB" id="A0A8A4ZHC3"/>
<keyword evidence="3" id="KW-0574">Periplasm</keyword>
<dbReference type="EMBL" id="CP071868">
    <property type="protein sequence ID" value="QTE29038.1"/>
    <property type="molecule type" value="Genomic_DNA"/>
</dbReference>
<evidence type="ECO:0000256" key="3">
    <source>
        <dbReference type="ARBA" id="ARBA00022764"/>
    </source>
</evidence>
<reference evidence="7" key="1">
    <citation type="submission" date="2021-03" db="EMBL/GenBank/DDBJ databases">
        <title>Pengzhenrongella sicca gen. nov., sp. nov., a new member of suborder Micrococcineae isolated from High-Arctic tundra soil.</title>
        <authorList>
            <person name="Peng F."/>
        </authorList>
    </citation>
    <scope>NUCLEOTIDE SEQUENCE</scope>
    <source>
        <strain evidence="7">LRZ-2</strain>
    </source>
</reference>
<evidence type="ECO:0000256" key="2">
    <source>
        <dbReference type="ARBA" id="ARBA00022729"/>
    </source>
</evidence>
<dbReference type="InterPro" id="IPR012480">
    <property type="entry name" value="Hepar_II_III_C"/>
</dbReference>
<keyword evidence="8" id="KW-1185">Reference proteome</keyword>
<protein>
    <submittedName>
        <fullName evidence="7">Heparinase II/III family protein</fullName>
    </submittedName>
</protein>
<keyword evidence="4" id="KW-0456">Lyase</keyword>
<dbReference type="RefSeq" id="WP_227423300.1">
    <property type="nucleotide sequence ID" value="NZ_CP071868.1"/>
</dbReference>
<dbReference type="PANTHER" id="PTHR39210:SF1">
    <property type="entry name" value="HEPARIN-SULFATE LYASE"/>
    <property type="match status" value="1"/>
</dbReference>
<sequence>MTHGTKRDIAAQLFHTYTMEEPTAVDVARAVMSGRLGLTPHPDVDIPSILTWSEDPLGDANWRFQFHSLVWLDRLREAGVERNDDDLLRRYVELLRSWIDLNPQDAPPSDYSWFDMAVGLRAVVLAFAVEHLGPVPWLISAVRTHGEHLADPDNYEHRGNHGLHQDFGLLVAGQLLNRQDWLDLATARIVTMFDEAIDQDGVCREGCIDYQYRNYRWYHEAFVRLQAAAMADTDLMGSRLALMPEFLAHATSPSRDYALLGDTTQHRAPSVPGTSANWVRERTLAPEERTRRYDAGYLFSRRRWTTFDEDPENAFLTQRFGPGRSTAVHGHEDSASITLDALGESLLRDSGLYAYEAGDDRLYFRGRQSHNVIDVPGRKYYSSATAEMTAFAANDTYVYSTIKVLGLQGVVWHRSMLWMPEDGALVVDDRVRLHGADTVLQRWHLPEGARTEVQSGGSVVLVSTPRGATLRIAQCATPVAVRVATGSANPVEGWLSGKYRDKVPAPALAFVESGETVRFTTVITYAADGRSPGVVENLRRTVTSAHGRLPNKRGGFVLTSMSASYEEGH</sequence>
<dbReference type="InterPro" id="IPR031680">
    <property type="entry name" value="Hepar_II_III_N"/>
</dbReference>
<dbReference type="Gene3D" id="2.70.98.70">
    <property type="match status" value="1"/>
</dbReference>
<dbReference type="InterPro" id="IPR008929">
    <property type="entry name" value="Chondroitin_lyas"/>
</dbReference>
<dbReference type="Gene3D" id="1.50.10.100">
    <property type="entry name" value="Chondroitin AC/alginate lyase"/>
    <property type="match status" value="1"/>
</dbReference>
<evidence type="ECO:0000313" key="8">
    <source>
        <dbReference type="Proteomes" id="UP000663937"/>
    </source>
</evidence>
<evidence type="ECO:0000259" key="6">
    <source>
        <dbReference type="Pfam" id="PF16889"/>
    </source>
</evidence>
<gene>
    <name evidence="7" type="ORF">J4E96_17280</name>
</gene>
<feature type="domain" description="Heparin-sulfate lyase N-terminal" evidence="6">
    <location>
        <begin position="51"/>
        <end position="222"/>
    </location>
</feature>
<evidence type="ECO:0000256" key="4">
    <source>
        <dbReference type="ARBA" id="ARBA00023239"/>
    </source>
</evidence>
<keyword evidence="2" id="KW-0732">Signal</keyword>
<dbReference type="Pfam" id="PF07940">
    <property type="entry name" value="Hepar_II_III_C"/>
    <property type="match status" value="1"/>
</dbReference>
<evidence type="ECO:0000259" key="5">
    <source>
        <dbReference type="Pfam" id="PF07940"/>
    </source>
</evidence>
<dbReference type="Pfam" id="PF16889">
    <property type="entry name" value="Hepar_II_III_N"/>
    <property type="match status" value="1"/>
</dbReference>
<dbReference type="KEGG" id="psic:J4E96_17280"/>
<proteinExistence type="predicted"/>
<name>A0A8A4ZHC3_9MICO</name>
<dbReference type="GO" id="GO:0016829">
    <property type="term" value="F:lyase activity"/>
    <property type="evidence" value="ECO:0007669"/>
    <property type="project" value="UniProtKB-KW"/>
</dbReference>
<dbReference type="GO" id="GO:0042597">
    <property type="term" value="C:periplasmic space"/>
    <property type="evidence" value="ECO:0007669"/>
    <property type="project" value="UniProtKB-SubCell"/>
</dbReference>
<accession>A0A8A4ZHC3</accession>
<feature type="domain" description="Heparinase II/III-like C-terminal" evidence="5">
    <location>
        <begin position="314"/>
        <end position="524"/>
    </location>
</feature>
<comment type="subcellular location">
    <subcellularLocation>
        <location evidence="1">Periplasm</location>
    </subcellularLocation>
</comment>
<dbReference type="PANTHER" id="PTHR39210">
    <property type="entry name" value="HEPARIN-SULFATE LYASE"/>
    <property type="match status" value="1"/>
</dbReference>
<evidence type="ECO:0000256" key="1">
    <source>
        <dbReference type="ARBA" id="ARBA00004418"/>
    </source>
</evidence>
<dbReference type="Proteomes" id="UP000663937">
    <property type="component" value="Chromosome"/>
</dbReference>
<evidence type="ECO:0000313" key="7">
    <source>
        <dbReference type="EMBL" id="QTE29038.1"/>
    </source>
</evidence>
<organism evidence="7 8">
    <name type="scientific">Pengzhenrongella sicca</name>
    <dbReference type="NCBI Taxonomy" id="2819238"/>
    <lineage>
        <taxon>Bacteria</taxon>
        <taxon>Bacillati</taxon>
        <taxon>Actinomycetota</taxon>
        <taxon>Actinomycetes</taxon>
        <taxon>Micrococcales</taxon>
        <taxon>Pengzhenrongella</taxon>
    </lineage>
</organism>